<dbReference type="Gene3D" id="3.40.50.300">
    <property type="entry name" value="P-loop containing nucleotide triphosphate hydrolases"/>
    <property type="match status" value="2"/>
</dbReference>
<sequence length="483" mass="54286">MHIDRYSEAECMKALMNVKPTPEQLALFSRIRHGVEVIRGAAGSGKTTTALLKLQSAVATYLARAQRQKTTEPVKVLVLTFNRTLRGYIEELARKQLPDDAMLTLDIFTFSSWARELSGAPPILSKVDREQKIITLATLAKLGLASDFLLDEVAYVLGRFPPANLDDYLTARRDGRGVTPRMERPTRETLLNQVIRPYAKYKEDHGMHDWNDLAVNLAFNRFVEYDVVVVDEAQDFSANEVRGLMNQLSKDHTVTFVLDSAQRIYAKNFSWAEVGLVIRPETSHRLENNYRNTKQIARFAAGIMHGITLDDDGSLPRFESATTEGELPKVVEGKYSAQASYVIQFINDHVDLDTESVAFLHAKGGGWFKYLRGELERAGLDYVSIARESEWPQGPENIALSTLHSAKGLEFDYVFLLGLDGEVLPVEGESLEITDDERLAHFRRLVAMGVGRARKSVIIGFRPDDKPVVANFFQDGTYEAVRL</sequence>
<evidence type="ECO:0000256" key="1">
    <source>
        <dbReference type="ARBA" id="ARBA00022741"/>
    </source>
</evidence>
<keyword evidence="3 10" id="KW-0347">Helicase</keyword>
<dbReference type="GO" id="GO:0003677">
    <property type="term" value="F:DNA binding"/>
    <property type="evidence" value="ECO:0007669"/>
    <property type="project" value="InterPro"/>
</dbReference>
<evidence type="ECO:0000256" key="10">
    <source>
        <dbReference type="PROSITE-ProRule" id="PRU00560"/>
    </source>
</evidence>
<evidence type="ECO:0000256" key="8">
    <source>
        <dbReference type="ARBA" id="ARBA00034923"/>
    </source>
</evidence>
<proteinExistence type="predicted"/>
<dbReference type="PANTHER" id="PTHR11070">
    <property type="entry name" value="UVRD / RECB / PCRA DNA HELICASE FAMILY MEMBER"/>
    <property type="match status" value="1"/>
</dbReference>
<evidence type="ECO:0000256" key="7">
    <source>
        <dbReference type="ARBA" id="ARBA00034808"/>
    </source>
</evidence>
<dbReference type="GO" id="GO:0000725">
    <property type="term" value="P:recombinational repair"/>
    <property type="evidence" value="ECO:0007669"/>
    <property type="project" value="TreeGrafter"/>
</dbReference>
<dbReference type="PANTHER" id="PTHR11070:SF2">
    <property type="entry name" value="ATP-DEPENDENT DNA HELICASE SRS2"/>
    <property type="match status" value="1"/>
</dbReference>
<dbReference type="RefSeq" id="WP_229840878.1">
    <property type="nucleotide sequence ID" value="NZ_BMZN01000001.1"/>
</dbReference>
<keyword evidence="2 10" id="KW-0378">Hydrolase</keyword>
<evidence type="ECO:0000256" key="5">
    <source>
        <dbReference type="ARBA" id="ARBA00023235"/>
    </source>
</evidence>
<evidence type="ECO:0000256" key="6">
    <source>
        <dbReference type="ARBA" id="ARBA00034617"/>
    </source>
</evidence>
<keyword evidence="13" id="KW-1185">Reference proteome</keyword>
<dbReference type="SUPFAM" id="SSF52540">
    <property type="entry name" value="P-loop containing nucleoside triphosphate hydrolases"/>
    <property type="match status" value="1"/>
</dbReference>
<dbReference type="InterPro" id="IPR014016">
    <property type="entry name" value="UvrD-like_ATP-bd"/>
</dbReference>
<evidence type="ECO:0000313" key="12">
    <source>
        <dbReference type="EMBL" id="GHC37378.1"/>
    </source>
</evidence>
<dbReference type="EMBL" id="BMZN01000001">
    <property type="protein sequence ID" value="GHC37378.1"/>
    <property type="molecule type" value="Genomic_DNA"/>
</dbReference>
<dbReference type="GO" id="GO:0016787">
    <property type="term" value="F:hydrolase activity"/>
    <property type="evidence" value="ECO:0007669"/>
    <property type="project" value="UniProtKB-UniRule"/>
</dbReference>
<feature type="domain" description="UvrD-like helicase ATP-binding" evidence="11">
    <location>
        <begin position="19"/>
        <end position="293"/>
    </location>
</feature>
<evidence type="ECO:0000313" key="13">
    <source>
        <dbReference type="Proteomes" id="UP000608923"/>
    </source>
</evidence>
<dbReference type="EC" id="5.6.2.4" evidence="7"/>
<dbReference type="GO" id="GO:0005829">
    <property type="term" value="C:cytosol"/>
    <property type="evidence" value="ECO:0007669"/>
    <property type="project" value="TreeGrafter"/>
</dbReference>
<evidence type="ECO:0000256" key="9">
    <source>
        <dbReference type="ARBA" id="ARBA00048988"/>
    </source>
</evidence>
<gene>
    <name evidence="12" type="ORF">GCM10010096_03570</name>
</gene>
<evidence type="ECO:0000259" key="11">
    <source>
        <dbReference type="PROSITE" id="PS51198"/>
    </source>
</evidence>
<keyword evidence="5" id="KW-0413">Isomerase</keyword>
<protein>
    <recommendedName>
        <fullName evidence="7">DNA 3'-5' helicase</fullName>
        <ecNumber evidence="7">5.6.2.4</ecNumber>
    </recommendedName>
    <alternativeName>
        <fullName evidence="8">DNA 3'-5' helicase II</fullName>
    </alternativeName>
</protein>
<dbReference type="GO" id="GO:0043138">
    <property type="term" value="F:3'-5' DNA helicase activity"/>
    <property type="evidence" value="ECO:0007669"/>
    <property type="project" value="UniProtKB-EC"/>
</dbReference>
<comment type="catalytic activity">
    <reaction evidence="9">
        <text>ATP + H2O = ADP + phosphate + H(+)</text>
        <dbReference type="Rhea" id="RHEA:13065"/>
        <dbReference type="ChEBI" id="CHEBI:15377"/>
        <dbReference type="ChEBI" id="CHEBI:15378"/>
        <dbReference type="ChEBI" id="CHEBI:30616"/>
        <dbReference type="ChEBI" id="CHEBI:43474"/>
        <dbReference type="ChEBI" id="CHEBI:456216"/>
        <dbReference type="EC" id="5.6.2.4"/>
    </reaction>
</comment>
<evidence type="ECO:0000256" key="4">
    <source>
        <dbReference type="ARBA" id="ARBA00022840"/>
    </source>
</evidence>
<keyword evidence="4 10" id="KW-0067">ATP-binding</keyword>
<name>A0A8H9IG26_9BURK</name>
<dbReference type="PROSITE" id="PS51198">
    <property type="entry name" value="UVRD_HELICASE_ATP_BIND"/>
    <property type="match status" value="1"/>
</dbReference>
<dbReference type="Proteomes" id="UP000608923">
    <property type="component" value="Unassembled WGS sequence"/>
</dbReference>
<accession>A0A8H9IG26</accession>
<organism evidence="12 13">
    <name type="scientific">Alcaligenes pakistanensis</name>
    <dbReference type="NCBI Taxonomy" id="1482717"/>
    <lineage>
        <taxon>Bacteria</taxon>
        <taxon>Pseudomonadati</taxon>
        <taxon>Pseudomonadota</taxon>
        <taxon>Betaproteobacteria</taxon>
        <taxon>Burkholderiales</taxon>
        <taxon>Alcaligenaceae</taxon>
        <taxon>Alcaligenes</taxon>
    </lineage>
</organism>
<dbReference type="AlphaFoldDB" id="A0A8H9IG26"/>
<dbReference type="Pfam" id="PF13361">
    <property type="entry name" value="UvrD_C"/>
    <property type="match status" value="1"/>
</dbReference>
<dbReference type="Pfam" id="PF00580">
    <property type="entry name" value="UvrD-helicase"/>
    <property type="match status" value="1"/>
</dbReference>
<comment type="caution">
    <text evidence="12">The sequence shown here is derived from an EMBL/GenBank/DDBJ whole genome shotgun (WGS) entry which is preliminary data.</text>
</comment>
<dbReference type="InterPro" id="IPR014017">
    <property type="entry name" value="DNA_helicase_UvrD-like_C"/>
</dbReference>
<dbReference type="InterPro" id="IPR027417">
    <property type="entry name" value="P-loop_NTPase"/>
</dbReference>
<evidence type="ECO:0000256" key="3">
    <source>
        <dbReference type="ARBA" id="ARBA00022806"/>
    </source>
</evidence>
<dbReference type="InterPro" id="IPR000212">
    <property type="entry name" value="DNA_helicase_UvrD/REP"/>
</dbReference>
<comment type="catalytic activity">
    <reaction evidence="6">
        <text>Couples ATP hydrolysis with the unwinding of duplex DNA by translocating in the 3'-5' direction.</text>
        <dbReference type="EC" id="5.6.2.4"/>
    </reaction>
</comment>
<feature type="binding site" evidence="10">
    <location>
        <begin position="40"/>
        <end position="47"/>
    </location>
    <ligand>
        <name>ATP</name>
        <dbReference type="ChEBI" id="CHEBI:30616"/>
    </ligand>
</feature>
<evidence type="ECO:0000256" key="2">
    <source>
        <dbReference type="ARBA" id="ARBA00022801"/>
    </source>
</evidence>
<keyword evidence="1 10" id="KW-0547">Nucleotide-binding</keyword>
<dbReference type="GO" id="GO:0005524">
    <property type="term" value="F:ATP binding"/>
    <property type="evidence" value="ECO:0007669"/>
    <property type="project" value="UniProtKB-UniRule"/>
</dbReference>
<reference evidence="13" key="1">
    <citation type="journal article" date="2019" name="Int. J. Syst. Evol. Microbiol.">
        <title>The Global Catalogue of Microorganisms (GCM) 10K type strain sequencing project: providing services to taxonomists for standard genome sequencing and annotation.</title>
        <authorList>
            <consortium name="The Broad Institute Genomics Platform"/>
            <consortium name="The Broad Institute Genome Sequencing Center for Infectious Disease"/>
            <person name="Wu L."/>
            <person name="Ma J."/>
        </authorList>
    </citation>
    <scope>NUCLEOTIDE SEQUENCE [LARGE SCALE GENOMIC DNA]</scope>
    <source>
        <strain evidence="13">KCTC 42083</strain>
    </source>
</reference>